<gene>
    <name evidence="1" type="ORF">QAD02_007226</name>
</gene>
<organism evidence="1 2">
    <name type="scientific">Eretmocerus hayati</name>
    <dbReference type="NCBI Taxonomy" id="131215"/>
    <lineage>
        <taxon>Eukaryota</taxon>
        <taxon>Metazoa</taxon>
        <taxon>Ecdysozoa</taxon>
        <taxon>Arthropoda</taxon>
        <taxon>Hexapoda</taxon>
        <taxon>Insecta</taxon>
        <taxon>Pterygota</taxon>
        <taxon>Neoptera</taxon>
        <taxon>Endopterygota</taxon>
        <taxon>Hymenoptera</taxon>
        <taxon>Apocrita</taxon>
        <taxon>Proctotrupomorpha</taxon>
        <taxon>Chalcidoidea</taxon>
        <taxon>Aphelinidae</taxon>
        <taxon>Aphelininae</taxon>
        <taxon>Eretmocerus</taxon>
    </lineage>
</organism>
<sequence>MDRPQRGNKRIEKKQEGKEVRLEDYSDQETHEGEMNNNRKSVTDENETMEREKGKDEKEIDTEKRRRKIRGKFSGLCEKGQSKAYGAWMLKTDSKKVEERLLEIMQRKGEKEFIVERVINAAERWERKEKERGIEMMTDRGYKVRISKEGIRVSKDGNSYEMERNKRIKGYIKTRIRASSFKLSLDETRRLLRVSLFIVSIYAKVWFEAPMAIKAINIDLTLTEDLYEFKRILPDVDDAALTEIRNHPWYFVPETSALSFLNRNVPIQTKMKMVEALQIDVEVERESPKKLIVNNGSDLDVLSGRDMDSSINSYSLRFFERFEIKTDFLKLSVESWDSDPDFLDELEVVRRLRVVNDTAERAVKRTEKYTNRREDEDLKQALASNHSTL</sequence>
<evidence type="ECO:0000313" key="1">
    <source>
        <dbReference type="EMBL" id="KAJ8665564.1"/>
    </source>
</evidence>
<reference evidence="1" key="1">
    <citation type="submission" date="2023-04" db="EMBL/GenBank/DDBJ databases">
        <title>A chromosome-level genome assembly of the parasitoid wasp Eretmocerus hayati.</title>
        <authorList>
            <person name="Zhong Y."/>
            <person name="Liu S."/>
            <person name="Liu Y."/>
        </authorList>
    </citation>
    <scope>NUCLEOTIDE SEQUENCE</scope>
    <source>
        <strain evidence="1">ZJU_SS_LIU_2023</strain>
    </source>
</reference>
<evidence type="ECO:0000313" key="2">
    <source>
        <dbReference type="Proteomes" id="UP001239111"/>
    </source>
</evidence>
<keyword evidence="2" id="KW-1185">Reference proteome</keyword>
<name>A0ACC2N3D9_9HYME</name>
<protein>
    <submittedName>
        <fullName evidence="1">Uncharacterized protein</fullName>
    </submittedName>
</protein>
<comment type="caution">
    <text evidence="1">The sequence shown here is derived from an EMBL/GenBank/DDBJ whole genome shotgun (WGS) entry which is preliminary data.</text>
</comment>
<dbReference type="EMBL" id="CM056744">
    <property type="protein sequence ID" value="KAJ8665564.1"/>
    <property type="molecule type" value="Genomic_DNA"/>
</dbReference>
<accession>A0ACC2N3D9</accession>
<proteinExistence type="predicted"/>
<dbReference type="Proteomes" id="UP001239111">
    <property type="component" value="Chromosome 4"/>
</dbReference>